<reference evidence="3 5" key="2">
    <citation type="submission" date="2019-07" db="EMBL/GenBank/DDBJ databases">
        <title>Tepidimonas ignava SPS-1037 draft genome.</title>
        <authorList>
            <person name="Da Costa M.S."/>
            <person name="Froufe H.J.C."/>
            <person name="Egas C."/>
            <person name="Albuquerque L."/>
        </authorList>
    </citation>
    <scope>NUCLEOTIDE SEQUENCE [LARGE SCALE GENOMIC DNA]</scope>
    <source>
        <strain evidence="3 5">SPS-1037</strain>
    </source>
</reference>
<reference evidence="2 4" key="1">
    <citation type="submission" date="2019-03" db="EMBL/GenBank/DDBJ databases">
        <title>Genomic Encyclopedia of Type Strains, Phase IV (KMG-IV): sequencing the most valuable type-strain genomes for metagenomic binning, comparative biology and taxonomic classification.</title>
        <authorList>
            <person name="Goeker M."/>
        </authorList>
    </citation>
    <scope>NUCLEOTIDE SEQUENCE [LARGE SCALE GENOMIC DNA]</scope>
    <source>
        <strain evidence="2 4">DSM 12034</strain>
    </source>
</reference>
<sequence>MDAYQRLHTLTFAVRPAEKPTEDGPLRFEGVAYSGGVVPAYGWHGDVVIDLAGLKNADGEELPVLVDHQASVGAIAGKGRIYRFRQPDGAQGLRIEGEVLSATDAGRQIAALLQADFPLQMSVGMNANFREVTEPLVVNGREVRVSGVFEQPHIREVSFVPVGADPATSAAALRFAFDPVSQPSPAKEQATMSRTAEDEALIAGLQEQVKNLQAELERARTERRVESLSALFEEVGRDAPQGDAIKPYLEMSDAAFAAFAADLRAVAKRPQANPALFSSQALSRAASTVQDEPQDRLKALLAAVDRVSASAQTVNNI</sequence>
<keyword evidence="1" id="KW-0175">Coiled coil</keyword>
<dbReference type="Proteomes" id="UP000295536">
    <property type="component" value="Unassembled WGS sequence"/>
</dbReference>
<evidence type="ECO:0000313" key="4">
    <source>
        <dbReference type="Proteomes" id="UP000295536"/>
    </source>
</evidence>
<accession>A0A4R3L5N2</accession>
<protein>
    <submittedName>
        <fullName evidence="2">Uncharacterized protein</fullName>
    </submittedName>
</protein>
<keyword evidence="5" id="KW-1185">Reference proteome</keyword>
<dbReference type="EMBL" id="VJNC01000020">
    <property type="protein sequence ID" value="TSE18936.1"/>
    <property type="molecule type" value="Genomic_DNA"/>
</dbReference>
<evidence type="ECO:0000313" key="3">
    <source>
        <dbReference type="EMBL" id="TSE18936.1"/>
    </source>
</evidence>
<evidence type="ECO:0000313" key="5">
    <source>
        <dbReference type="Proteomes" id="UP000315577"/>
    </source>
</evidence>
<dbReference type="OrthoDB" id="9155466at2"/>
<evidence type="ECO:0000313" key="2">
    <source>
        <dbReference type="EMBL" id="TCS94110.1"/>
    </source>
</evidence>
<name>A0A4R3L5N2_9BURK</name>
<dbReference type="RefSeq" id="WP_132963586.1">
    <property type="nucleotide sequence ID" value="NZ_SMAH01000020.1"/>
</dbReference>
<gene>
    <name evidence="2" type="ORF">EDC36_12032</name>
    <name evidence="3" type="ORF">Tigna_02383</name>
</gene>
<dbReference type="AlphaFoldDB" id="A0A4R3L5N2"/>
<proteinExistence type="predicted"/>
<dbReference type="Proteomes" id="UP000315577">
    <property type="component" value="Unassembled WGS sequence"/>
</dbReference>
<comment type="caution">
    <text evidence="2">The sequence shown here is derived from an EMBL/GenBank/DDBJ whole genome shotgun (WGS) entry which is preliminary data.</text>
</comment>
<dbReference type="EMBL" id="SMAH01000020">
    <property type="protein sequence ID" value="TCS94110.1"/>
    <property type="molecule type" value="Genomic_DNA"/>
</dbReference>
<evidence type="ECO:0000256" key="1">
    <source>
        <dbReference type="SAM" id="Coils"/>
    </source>
</evidence>
<feature type="coiled-coil region" evidence="1">
    <location>
        <begin position="195"/>
        <end position="231"/>
    </location>
</feature>
<organism evidence="2 4">
    <name type="scientific">Tepidimonas ignava</name>
    <dbReference type="NCBI Taxonomy" id="114249"/>
    <lineage>
        <taxon>Bacteria</taxon>
        <taxon>Pseudomonadati</taxon>
        <taxon>Pseudomonadota</taxon>
        <taxon>Betaproteobacteria</taxon>
        <taxon>Burkholderiales</taxon>
        <taxon>Tepidimonas</taxon>
    </lineage>
</organism>